<gene>
    <name evidence="2" type="ORF">GW587_00385</name>
</gene>
<accession>A0ABX0FDH5</accession>
<sequence length="138" mass="16253">MELYYQLRKRNDLRPPEEVTALALKEWMLRNFGNPTGRGYQWKDLFLPDGTRLRVRHNGLAYHAQIEGDQMVYEGKPTSPSAWCVLICGSVRNAWRDVYVRRDYTEAWTQASAWRAAEAANPKRPGIDRRKRSRRRTD</sequence>
<comment type="caution">
    <text evidence="2">The sequence shown here is derived from an EMBL/GenBank/DDBJ whole genome shotgun (WGS) entry which is preliminary data.</text>
</comment>
<reference evidence="3" key="1">
    <citation type="submission" date="2023-07" db="EMBL/GenBank/DDBJ databases">
        <title>Duganella aceri sp. nov., isolated from tree sap.</title>
        <authorList>
            <person name="Kim I.S."/>
        </authorList>
    </citation>
    <scope>NUCLEOTIDE SEQUENCE [LARGE SCALE GENOMIC DNA]</scope>
    <source>
        <strain evidence="3">SAP-35</strain>
    </source>
</reference>
<dbReference type="Proteomes" id="UP000666369">
    <property type="component" value="Unassembled WGS sequence"/>
</dbReference>
<evidence type="ECO:0000313" key="2">
    <source>
        <dbReference type="EMBL" id="NGZ82719.1"/>
    </source>
</evidence>
<name>A0ABX0FDH5_9BURK</name>
<dbReference type="EMBL" id="JAADJT010000001">
    <property type="protein sequence ID" value="NGZ82719.1"/>
    <property type="molecule type" value="Genomic_DNA"/>
</dbReference>
<organism evidence="2 3">
    <name type="scientific">Duganella aceris</name>
    <dbReference type="NCBI Taxonomy" id="2703883"/>
    <lineage>
        <taxon>Bacteria</taxon>
        <taxon>Pseudomonadati</taxon>
        <taxon>Pseudomonadota</taxon>
        <taxon>Betaproteobacteria</taxon>
        <taxon>Burkholderiales</taxon>
        <taxon>Oxalobacteraceae</taxon>
        <taxon>Telluria group</taxon>
        <taxon>Duganella</taxon>
    </lineage>
</organism>
<evidence type="ECO:0008006" key="4">
    <source>
        <dbReference type="Google" id="ProtNLM"/>
    </source>
</evidence>
<feature type="region of interest" description="Disordered" evidence="1">
    <location>
        <begin position="119"/>
        <end position="138"/>
    </location>
</feature>
<evidence type="ECO:0000256" key="1">
    <source>
        <dbReference type="SAM" id="MobiDB-lite"/>
    </source>
</evidence>
<evidence type="ECO:0000313" key="3">
    <source>
        <dbReference type="Proteomes" id="UP000666369"/>
    </source>
</evidence>
<keyword evidence="3" id="KW-1185">Reference proteome</keyword>
<dbReference type="RefSeq" id="WP_166097343.1">
    <property type="nucleotide sequence ID" value="NZ_JAADJT010000001.1"/>
</dbReference>
<feature type="compositionally biased region" description="Basic residues" evidence="1">
    <location>
        <begin position="129"/>
        <end position="138"/>
    </location>
</feature>
<protein>
    <recommendedName>
        <fullName evidence="4">DUF2924 domain-containing protein</fullName>
    </recommendedName>
</protein>
<proteinExistence type="predicted"/>